<organism evidence="1 2">
    <name type="scientific">Phreatobacter oligotrophus</name>
    <dbReference type="NCBI Taxonomy" id="1122261"/>
    <lineage>
        <taxon>Bacteria</taxon>
        <taxon>Pseudomonadati</taxon>
        <taxon>Pseudomonadota</taxon>
        <taxon>Alphaproteobacteria</taxon>
        <taxon>Hyphomicrobiales</taxon>
        <taxon>Phreatobacteraceae</taxon>
        <taxon>Phreatobacter</taxon>
    </lineage>
</organism>
<dbReference type="EMBL" id="PZZL01000001">
    <property type="protein sequence ID" value="PTM62001.1"/>
    <property type="molecule type" value="Genomic_DNA"/>
</dbReference>
<proteinExistence type="predicted"/>
<gene>
    <name evidence="1" type="ORF">C8P69_101675</name>
</gene>
<accession>A0A2T4ZJ50</accession>
<comment type="caution">
    <text evidence="1">The sequence shown here is derived from an EMBL/GenBank/DDBJ whole genome shotgun (WGS) entry which is preliminary data.</text>
</comment>
<dbReference type="AlphaFoldDB" id="A0A2T4ZJ50"/>
<protein>
    <submittedName>
        <fullName evidence="1">Uncharacterized protein</fullName>
    </submittedName>
</protein>
<reference evidence="1 2" key="1">
    <citation type="submission" date="2018-04" db="EMBL/GenBank/DDBJ databases">
        <title>Genomic Encyclopedia of Archaeal and Bacterial Type Strains, Phase II (KMG-II): from individual species to whole genera.</title>
        <authorList>
            <person name="Goeker M."/>
        </authorList>
    </citation>
    <scope>NUCLEOTIDE SEQUENCE [LARGE SCALE GENOMIC DNA]</scope>
    <source>
        <strain evidence="1 2">DSM 25521</strain>
    </source>
</reference>
<sequence length="31" mass="3840">MRFKPDWKFIIEYVVKILVEIFKWLIEQGVA</sequence>
<evidence type="ECO:0000313" key="1">
    <source>
        <dbReference type="EMBL" id="PTM62001.1"/>
    </source>
</evidence>
<name>A0A2T4ZJ50_9HYPH</name>
<keyword evidence="2" id="KW-1185">Reference proteome</keyword>
<evidence type="ECO:0000313" key="2">
    <source>
        <dbReference type="Proteomes" id="UP000241808"/>
    </source>
</evidence>
<dbReference type="Proteomes" id="UP000241808">
    <property type="component" value="Unassembled WGS sequence"/>
</dbReference>